<gene>
    <name evidence="1" type="ORF">SOP97_13875</name>
</gene>
<dbReference type="RefSeq" id="WP_322949620.1">
    <property type="nucleotide sequence ID" value="NZ_JAYEET010000042.1"/>
</dbReference>
<dbReference type="EMBL" id="JAYEET010000042">
    <property type="protein sequence ID" value="MEA1606891.1"/>
    <property type="molecule type" value="Genomic_DNA"/>
</dbReference>
<evidence type="ECO:0000313" key="2">
    <source>
        <dbReference type="Proteomes" id="UP001292571"/>
    </source>
</evidence>
<keyword evidence="2" id="KW-1185">Reference proteome</keyword>
<accession>A0ABU5PB76</accession>
<evidence type="ECO:0000313" key="1">
    <source>
        <dbReference type="EMBL" id="MEA1606891.1"/>
    </source>
</evidence>
<reference evidence="1 2" key="1">
    <citation type="submission" date="2023-12" db="EMBL/GenBank/DDBJ databases">
        <title>Pseudomonas sp. T5W1.</title>
        <authorList>
            <person name="Maltman C."/>
        </authorList>
    </citation>
    <scope>NUCLEOTIDE SEQUENCE [LARGE SCALE GENOMIC DNA]</scope>
    <source>
        <strain evidence="1 2">T5W1</strain>
    </source>
</reference>
<protein>
    <submittedName>
        <fullName evidence="1">Uncharacterized protein</fullName>
    </submittedName>
</protein>
<sequence>MTTPTNNRVVIKFDAGGRLWSIKLPWALPALEAVLGKRLPLNYVCDLELEGQTLVLYEWGMLLHIIRPGTSTIVEIQYPLWPFSAWLDFMERHGTPRALIVGVAGTQALEWHAQYLPWASALNKLMAAFSIEIFGVKPAELIAWSPELAEDAEFQAYVGGLFLKGRLPKGQGRPKKPPPAHIQSLGLLAIEACRSSTATDMMAACRLACEHRPDWVPKRWQVGDTQPGEHLYRALRKIDGTVVDDILHLEALPHWAEQKPYYSK</sequence>
<proteinExistence type="predicted"/>
<organism evidence="1 2">
    <name type="scientific">Pseudomonas spirodelae</name>
    <dbReference type="NCBI Taxonomy" id="3101751"/>
    <lineage>
        <taxon>Bacteria</taxon>
        <taxon>Pseudomonadati</taxon>
        <taxon>Pseudomonadota</taxon>
        <taxon>Gammaproteobacteria</taxon>
        <taxon>Pseudomonadales</taxon>
        <taxon>Pseudomonadaceae</taxon>
        <taxon>Pseudomonas</taxon>
    </lineage>
</organism>
<name>A0ABU5PB76_9PSED</name>
<dbReference type="Proteomes" id="UP001292571">
    <property type="component" value="Unassembled WGS sequence"/>
</dbReference>
<comment type="caution">
    <text evidence="1">The sequence shown here is derived from an EMBL/GenBank/DDBJ whole genome shotgun (WGS) entry which is preliminary data.</text>
</comment>